<dbReference type="InterPro" id="IPR029039">
    <property type="entry name" value="Flavoprotein-like_sf"/>
</dbReference>
<evidence type="ECO:0000313" key="5">
    <source>
        <dbReference type="Proteomes" id="UP000236728"/>
    </source>
</evidence>
<comment type="cofactor">
    <cofactor evidence="1">
        <name>FMN</name>
        <dbReference type="ChEBI" id="CHEBI:58210"/>
    </cofactor>
</comment>
<proteinExistence type="predicted"/>
<dbReference type="EMBL" id="FNVA01000007">
    <property type="protein sequence ID" value="SEG59721.1"/>
    <property type="molecule type" value="Genomic_DNA"/>
</dbReference>
<reference evidence="4 5" key="1">
    <citation type="submission" date="2016-10" db="EMBL/GenBank/DDBJ databases">
        <authorList>
            <person name="de Groot N.N."/>
        </authorList>
    </citation>
    <scope>NUCLEOTIDE SEQUENCE [LARGE SCALE GENOMIC DNA]</scope>
    <source>
        <strain evidence="4 5">DSM 22489</strain>
    </source>
</reference>
<protein>
    <submittedName>
        <fullName evidence="4">NAD(P)H dehydrogenase (Quinone)</fullName>
    </submittedName>
</protein>
<dbReference type="GO" id="GO:0010181">
    <property type="term" value="F:FMN binding"/>
    <property type="evidence" value="ECO:0007669"/>
    <property type="project" value="InterPro"/>
</dbReference>
<dbReference type="InterPro" id="IPR005025">
    <property type="entry name" value="FMN_Rdtase-like_dom"/>
</dbReference>
<gene>
    <name evidence="4" type="ORF">SAMN05421819_3683</name>
</gene>
<evidence type="ECO:0000256" key="1">
    <source>
        <dbReference type="ARBA" id="ARBA00001917"/>
    </source>
</evidence>
<keyword evidence="5" id="KW-1185">Reference proteome</keyword>
<feature type="region of interest" description="Disordered" evidence="2">
    <location>
        <begin position="1"/>
        <end position="44"/>
    </location>
</feature>
<dbReference type="Pfam" id="PF03358">
    <property type="entry name" value="FMN_red"/>
    <property type="match status" value="1"/>
</dbReference>
<dbReference type="PANTHER" id="PTHR30546:SF23">
    <property type="entry name" value="FLAVOPROTEIN-LIKE PROTEIN YCP4-RELATED"/>
    <property type="match status" value="1"/>
</dbReference>
<dbReference type="Proteomes" id="UP000236728">
    <property type="component" value="Unassembled WGS sequence"/>
</dbReference>
<dbReference type="GO" id="GO:0009055">
    <property type="term" value="F:electron transfer activity"/>
    <property type="evidence" value="ECO:0007669"/>
    <property type="project" value="InterPro"/>
</dbReference>
<dbReference type="PROSITE" id="PS50902">
    <property type="entry name" value="FLAVODOXIN_LIKE"/>
    <property type="match status" value="1"/>
</dbReference>
<dbReference type="GO" id="GO:0003955">
    <property type="term" value="F:NAD(P)H dehydrogenase (quinone) activity"/>
    <property type="evidence" value="ECO:0007669"/>
    <property type="project" value="TreeGrafter"/>
</dbReference>
<dbReference type="GO" id="GO:0016020">
    <property type="term" value="C:membrane"/>
    <property type="evidence" value="ECO:0007669"/>
    <property type="project" value="TreeGrafter"/>
</dbReference>
<organism evidence="4 5">
    <name type="scientific">Bryocella elongata</name>
    <dbReference type="NCBI Taxonomy" id="863522"/>
    <lineage>
        <taxon>Bacteria</taxon>
        <taxon>Pseudomonadati</taxon>
        <taxon>Acidobacteriota</taxon>
        <taxon>Terriglobia</taxon>
        <taxon>Terriglobales</taxon>
        <taxon>Acidobacteriaceae</taxon>
        <taxon>Bryocella</taxon>
    </lineage>
</organism>
<feature type="domain" description="Flavodoxin-like" evidence="3">
    <location>
        <begin position="56"/>
        <end position="214"/>
    </location>
</feature>
<evidence type="ECO:0000259" key="3">
    <source>
        <dbReference type="PROSITE" id="PS50902"/>
    </source>
</evidence>
<dbReference type="PANTHER" id="PTHR30546">
    <property type="entry name" value="FLAVODOXIN-RELATED PROTEIN WRBA-RELATED"/>
    <property type="match status" value="1"/>
</dbReference>
<sequence>MGVFPNENATAHRYSGPIDRENALSSPDPYCLSRPAQRKARPRRREGLLDHLMARIAIVYHSGAGHTRKLAEAVERGVLAAGGQAVLLPVEAFNSDEPGPASQARWALLDASDAIIFGAPTYMGGVSAPFKAFLDATSQRWVRHAWKDKFAAGFTNSGNLSGDKLNTLTTIMLAAMQHGMIWISLGLHPPASDDLNGPGAETINRLGSFMGAMAQSSVMLVADLAPPAGDLRTGELLGERVAILTARFLGERK</sequence>
<accession>A0A1H6BG33</accession>
<evidence type="ECO:0000313" key="4">
    <source>
        <dbReference type="EMBL" id="SEG59721.1"/>
    </source>
</evidence>
<dbReference type="PROSITE" id="PS00201">
    <property type="entry name" value="FLAVODOXIN"/>
    <property type="match status" value="1"/>
</dbReference>
<evidence type="ECO:0000256" key="2">
    <source>
        <dbReference type="SAM" id="MobiDB-lite"/>
    </source>
</evidence>
<dbReference type="InterPro" id="IPR008254">
    <property type="entry name" value="Flavodoxin/NO_synth"/>
</dbReference>
<dbReference type="Gene3D" id="3.40.50.360">
    <property type="match status" value="1"/>
</dbReference>
<name>A0A1H6BG33_9BACT</name>
<dbReference type="SUPFAM" id="SSF52218">
    <property type="entry name" value="Flavoproteins"/>
    <property type="match status" value="1"/>
</dbReference>
<dbReference type="InterPro" id="IPR001226">
    <property type="entry name" value="Flavodoxin_CS"/>
</dbReference>
<dbReference type="AlphaFoldDB" id="A0A1H6BG33"/>